<dbReference type="GO" id="GO:0006506">
    <property type="term" value="P:GPI anchor biosynthetic process"/>
    <property type="evidence" value="ECO:0007669"/>
    <property type="project" value="InterPro"/>
</dbReference>
<evidence type="ECO:0000256" key="9">
    <source>
        <dbReference type="ARBA" id="ARBA00023211"/>
    </source>
</evidence>
<comment type="similarity">
    <text evidence="3">Belongs to the metallophosphoesterase superfamily. MPPE1 family.</text>
</comment>
<evidence type="ECO:0000256" key="3">
    <source>
        <dbReference type="ARBA" id="ARBA00008895"/>
    </source>
</evidence>
<dbReference type="InterPro" id="IPR004843">
    <property type="entry name" value="Calcineurin-like_PHP"/>
</dbReference>
<organism evidence="12">
    <name type="scientific">Menopon gallinae</name>
    <name type="common">poultry shaft louse</name>
    <dbReference type="NCBI Taxonomy" id="328185"/>
    <lineage>
        <taxon>Eukaryota</taxon>
        <taxon>Metazoa</taxon>
        <taxon>Ecdysozoa</taxon>
        <taxon>Arthropoda</taxon>
        <taxon>Hexapoda</taxon>
        <taxon>Insecta</taxon>
        <taxon>Pterygota</taxon>
        <taxon>Neoptera</taxon>
        <taxon>Paraneoptera</taxon>
        <taxon>Psocodea</taxon>
        <taxon>Troctomorpha</taxon>
        <taxon>Phthiraptera</taxon>
        <taxon>Amblycera</taxon>
        <taxon>Menoponidae</taxon>
        <taxon>Menopon</taxon>
    </lineage>
</organism>
<comment type="cofactor">
    <cofactor evidence="1">
        <name>Mn(2+)</name>
        <dbReference type="ChEBI" id="CHEBI:29035"/>
    </cofactor>
</comment>
<comment type="caution">
    <text evidence="12">The sequence shown here is derived from an EMBL/GenBank/DDBJ whole genome shotgun (WGS) entry which is preliminary data.</text>
</comment>
<evidence type="ECO:0000256" key="4">
    <source>
        <dbReference type="ARBA" id="ARBA00022692"/>
    </source>
</evidence>
<evidence type="ECO:0000256" key="8">
    <source>
        <dbReference type="ARBA" id="ARBA00023136"/>
    </source>
</evidence>
<keyword evidence="6" id="KW-0378">Hydrolase</keyword>
<sequence length="351" mass="40284">MVCSWPKLDQNKADTGIPLTNTTSELNAMFIADIHLLGPYRSHWFDKMRREWQMHRAFQTAMTLYDPDVVFILGDLFDEGQNCNDKQFNDYIKRLESLFAVPKSKRIYVVPGNHDLGFHYRLRFDLFLKFHSVYKIPAVRLRSIKGNYFVLINSMAMDGDGCYLCEMGAAQLHYVAKRLNCLKTGKGCEGVKNLRGTYHRPIVLQHFPMYRESDAMCTDEDAAPAEIKNVTFRPKWDCLSRDASEKILDLLNPRLIFTGHTHHGCTVRHREDIVEHTLPSFNWRNKNNPTFILGVFTPNNHALAKCDIPSESTVIYIYVSMILASALLIVITASRKDSNMTVRAPLKSESS</sequence>
<keyword evidence="7 10" id="KW-1133">Transmembrane helix</keyword>
<dbReference type="Gene3D" id="3.60.21.10">
    <property type="match status" value="1"/>
</dbReference>
<evidence type="ECO:0000256" key="10">
    <source>
        <dbReference type="SAM" id="Phobius"/>
    </source>
</evidence>
<gene>
    <name evidence="12" type="ORF">PYX00_003264</name>
</gene>
<evidence type="ECO:0000259" key="11">
    <source>
        <dbReference type="Pfam" id="PF00149"/>
    </source>
</evidence>
<dbReference type="InterPro" id="IPR029052">
    <property type="entry name" value="Metallo-depent_PP-like"/>
</dbReference>
<evidence type="ECO:0000256" key="2">
    <source>
        <dbReference type="ARBA" id="ARBA00004141"/>
    </source>
</evidence>
<dbReference type="PANTHER" id="PTHR13315">
    <property type="entry name" value="METALLO PHOSPHOESTERASE RELATED"/>
    <property type="match status" value="1"/>
</dbReference>
<evidence type="ECO:0000256" key="7">
    <source>
        <dbReference type="ARBA" id="ARBA00022989"/>
    </source>
</evidence>
<dbReference type="Pfam" id="PF00149">
    <property type="entry name" value="Metallophos"/>
    <property type="match status" value="1"/>
</dbReference>
<dbReference type="PANTHER" id="PTHR13315:SF0">
    <property type="entry name" value="METALLOPHOSPHOESTERASE 1"/>
    <property type="match status" value="1"/>
</dbReference>
<dbReference type="SUPFAM" id="SSF56300">
    <property type="entry name" value="Metallo-dependent phosphatases"/>
    <property type="match status" value="1"/>
</dbReference>
<name>A0AAW2I1P5_9NEOP</name>
<dbReference type="GO" id="GO:0046872">
    <property type="term" value="F:metal ion binding"/>
    <property type="evidence" value="ECO:0007669"/>
    <property type="project" value="UniProtKB-KW"/>
</dbReference>
<evidence type="ECO:0000256" key="6">
    <source>
        <dbReference type="ARBA" id="ARBA00022801"/>
    </source>
</evidence>
<accession>A0AAW2I1P5</accession>
<protein>
    <recommendedName>
        <fullName evidence="11">Calcineurin-like phosphoesterase domain-containing protein</fullName>
    </recommendedName>
</protein>
<keyword evidence="4 10" id="KW-0812">Transmembrane</keyword>
<keyword evidence="8 10" id="KW-0472">Membrane</keyword>
<feature type="domain" description="Calcineurin-like phosphoesterase" evidence="11">
    <location>
        <begin position="29"/>
        <end position="263"/>
    </location>
</feature>
<evidence type="ECO:0000313" key="12">
    <source>
        <dbReference type="EMBL" id="KAL0275410.1"/>
    </source>
</evidence>
<dbReference type="AlphaFoldDB" id="A0AAW2I1P5"/>
<proteinExistence type="inferred from homology"/>
<dbReference type="GO" id="GO:0016020">
    <property type="term" value="C:membrane"/>
    <property type="evidence" value="ECO:0007669"/>
    <property type="project" value="UniProtKB-SubCell"/>
</dbReference>
<reference evidence="12" key="1">
    <citation type="journal article" date="2024" name="Gigascience">
        <title>Chromosome-level genome of the poultry shaft louse Menopon gallinae provides insight into the host-switching and adaptive evolution of parasitic lice.</title>
        <authorList>
            <person name="Xu Y."/>
            <person name="Ma L."/>
            <person name="Liu S."/>
            <person name="Liang Y."/>
            <person name="Liu Q."/>
            <person name="He Z."/>
            <person name="Tian L."/>
            <person name="Duan Y."/>
            <person name="Cai W."/>
            <person name="Li H."/>
            <person name="Song F."/>
        </authorList>
    </citation>
    <scope>NUCLEOTIDE SEQUENCE</scope>
    <source>
        <strain evidence="12">Cailab_2023a</strain>
    </source>
</reference>
<keyword evidence="9" id="KW-0464">Manganese</keyword>
<evidence type="ECO:0000256" key="1">
    <source>
        <dbReference type="ARBA" id="ARBA00001936"/>
    </source>
</evidence>
<dbReference type="EMBL" id="JARGDH010000002">
    <property type="protein sequence ID" value="KAL0275410.1"/>
    <property type="molecule type" value="Genomic_DNA"/>
</dbReference>
<keyword evidence="5" id="KW-0479">Metal-binding</keyword>
<dbReference type="InterPro" id="IPR033308">
    <property type="entry name" value="PGAP5/Cdc1/Ted1"/>
</dbReference>
<comment type="subcellular location">
    <subcellularLocation>
        <location evidence="2">Membrane</location>
        <topology evidence="2">Multi-pass membrane protein</topology>
    </subcellularLocation>
</comment>
<dbReference type="GO" id="GO:0016787">
    <property type="term" value="F:hydrolase activity"/>
    <property type="evidence" value="ECO:0007669"/>
    <property type="project" value="UniProtKB-KW"/>
</dbReference>
<feature type="transmembrane region" description="Helical" evidence="10">
    <location>
        <begin position="315"/>
        <end position="333"/>
    </location>
</feature>
<evidence type="ECO:0000256" key="5">
    <source>
        <dbReference type="ARBA" id="ARBA00022723"/>
    </source>
</evidence>